<dbReference type="RefSeq" id="WP_145363457.1">
    <property type="nucleotide sequence ID" value="NZ_CP036268.1"/>
</dbReference>
<evidence type="ECO:0000256" key="4">
    <source>
        <dbReference type="ARBA" id="ARBA00023163"/>
    </source>
</evidence>
<dbReference type="Gene3D" id="1.20.120.1810">
    <property type="match status" value="1"/>
</dbReference>
<dbReference type="InterPro" id="IPR014284">
    <property type="entry name" value="RNA_pol_sigma-70_dom"/>
</dbReference>
<evidence type="ECO:0000313" key="9">
    <source>
        <dbReference type="EMBL" id="QDT37333.1"/>
    </source>
</evidence>
<dbReference type="KEGG" id="svp:Pan189_17060"/>
<evidence type="ECO:0000313" key="10">
    <source>
        <dbReference type="Proteomes" id="UP000317318"/>
    </source>
</evidence>
<evidence type="ECO:0000259" key="7">
    <source>
        <dbReference type="Pfam" id="PF04542"/>
    </source>
</evidence>
<evidence type="ECO:0000256" key="2">
    <source>
        <dbReference type="ARBA" id="ARBA00023082"/>
    </source>
</evidence>
<dbReference type="PANTHER" id="PTHR30603">
    <property type="entry name" value="RNA POLYMERASE SIGMA FACTOR RPO"/>
    <property type="match status" value="1"/>
</dbReference>
<dbReference type="InterPro" id="IPR007630">
    <property type="entry name" value="RNA_pol_sigma70_r4"/>
</dbReference>
<dbReference type="SUPFAM" id="SSF88946">
    <property type="entry name" value="Sigma2 domain of RNA polymerase sigma factors"/>
    <property type="match status" value="1"/>
</dbReference>
<dbReference type="Pfam" id="PF04542">
    <property type="entry name" value="Sigma70_r2"/>
    <property type="match status" value="1"/>
</dbReference>
<evidence type="ECO:0000256" key="1">
    <source>
        <dbReference type="ARBA" id="ARBA00023015"/>
    </source>
</evidence>
<dbReference type="Pfam" id="PF04545">
    <property type="entry name" value="Sigma70_r4"/>
    <property type="match status" value="1"/>
</dbReference>
<dbReference type="Gene3D" id="1.10.10.10">
    <property type="entry name" value="Winged helix-like DNA-binding domain superfamily/Winged helix DNA-binding domain"/>
    <property type="match status" value="1"/>
</dbReference>
<dbReference type="InterPro" id="IPR036388">
    <property type="entry name" value="WH-like_DNA-bd_sf"/>
</dbReference>
<dbReference type="PANTHER" id="PTHR30603:SF60">
    <property type="entry name" value="RNA POLYMERASE SIGMA FACTOR RPOD"/>
    <property type="match status" value="1"/>
</dbReference>
<name>A0A517R0H5_9PLAN</name>
<feature type="domain" description="RNA polymerase sigma-70 region 4" evidence="8">
    <location>
        <begin position="257"/>
        <end position="309"/>
    </location>
</feature>
<evidence type="ECO:0000256" key="3">
    <source>
        <dbReference type="ARBA" id="ARBA00023125"/>
    </source>
</evidence>
<feature type="region of interest" description="Disordered" evidence="6">
    <location>
        <begin position="1"/>
        <end position="32"/>
    </location>
</feature>
<dbReference type="NCBIfam" id="TIGR02937">
    <property type="entry name" value="sigma70-ECF"/>
    <property type="match status" value="1"/>
</dbReference>
<reference evidence="9 10" key="1">
    <citation type="submission" date="2019-02" db="EMBL/GenBank/DDBJ databases">
        <title>Deep-cultivation of Planctomycetes and their phenomic and genomic characterization uncovers novel biology.</title>
        <authorList>
            <person name="Wiegand S."/>
            <person name="Jogler M."/>
            <person name="Boedeker C."/>
            <person name="Pinto D."/>
            <person name="Vollmers J."/>
            <person name="Rivas-Marin E."/>
            <person name="Kohn T."/>
            <person name="Peeters S.H."/>
            <person name="Heuer A."/>
            <person name="Rast P."/>
            <person name="Oberbeckmann S."/>
            <person name="Bunk B."/>
            <person name="Jeske O."/>
            <person name="Meyerdierks A."/>
            <person name="Storesund J.E."/>
            <person name="Kallscheuer N."/>
            <person name="Luecker S."/>
            <person name="Lage O.M."/>
            <person name="Pohl T."/>
            <person name="Merkel B.J."/>
            <person name="Hornburger P."/>
            <person name="Mueller R.-W."/>
            <person name="Bruemmer F."/>
            <person name="Labrenz M."/>
            <person name="Spormann A.M."/>
            <person name="Op den Camp H."/>
            <person name="Overmann J."/>
            <person name="Amann R."/>
            <person name="Jetten M.S.M."/>
            <person name="Mascher T."/>
            <person name="Medema M.H."/>
            <person name="Devos D.P."/>
            <person name="Kaster A.-K."/>
            <person name="Ovreas L."/>
            <person name="Rohde M."/>
            <person name="Galperin M.Y."/>
            <person name="Jogler C."/>
        </authorList>
    </citation>
    <scope>NUCLEOTIDE SEQUENCE [LARGE SCALE GENOMIC DNA]</scope>
    <source>
        <strain evidence="9 10">Pan189</strain>
    </source>
</reference>
<keyword evidence="4" id="KW-0804">Transcription</keyword>
<dbReference type="PRINTS" id="PR00046">
    <property type="entry name" value="SIGMA70FCT"/>
</dbReference>
<dbReference type="EMBL" id="CP036268">
    <property type="protein sequence ID" value="QDT37333.1"/>
    <property type="molecule type" value="Genomic_DNA"/>
</dbReference>
<dbReference type="AlphaFoldDB" id="A0A517R0H5"/>
<sequence length="326" mass="37398">MSSAAVADKKSGAQSKSSRPKRKNSAASRLRARAEEIGRTEVDYMYNKEFDVADVQVEIEATSLLDPEQRSRKAKRPPGLPSYLASLYEVPLLSAAHEAALFRKMNYLKHRANQVRAKLNLSRPSKAKMAEFERLMDESERIRNRIARCNLRLVVSIARKFADRDNPFDDFVSDGNVALLHAIAKFDYGRGFRFSTYATHAIRRMFYRQVQQKKRRNDRVMLGPGEMLSEAADGHEQIHLDARQYGDVCDLLTQMKDRLDEREQAIVEARFGLTDSEEAETLQRVAKRLGICKERVRQLQNRALDKLRELAVELRIEAPVFLSPEN</sequence>
<dbReference type="InterPro" id="IPR013325">
    <property type="entry name" value="RNA_pol_sigma_r2"/>
</dbReference>
<dbReference type="InterPro" id="IPR013324">
    <property type="entry name" value="RNA_pol_sigma_r3/r4-like"/>
</dbReference>
<dbReference type="InterPro" id="IPR050239">
    <property type="entry name" value="Sigma-70_RNA_pol_init_factors"/>
</dbReference>
<organism evidence="9 10">
    <name type="scientific">Stratiformator vulcanicus</name>
    <dbReference type="NCBI Taxonomy" id="2527980"/>
    <lineage>
        <taxon>Bacteria</taxon>
        <taxon>Pseudomonadati</taxon>
        <taxon>Planctomycetota</taxon>
        <taxon>Planctomycetia</taxon>
        <taxon>Planctomycetales</taxon>
        <taxon>Planctomycetaceae</taxon>
        <taxon>Stratiformator</taxon>
    </lineage>
</organism>
<dbReference type="OrthoDB" id="9780321at2"/>
<protein>
    <submittedName>
        <fullName evidence="9">RNA polymerase sigma factor RpoD</fullName>
    </submittedName>
</protein>
<dbReference type="GO" id="GO:0006352">
    <property type="term" value="P:DNA-templated transcription initiation"/>
    <property type="evidence" value="ECO:0007669"/>
    <property type="project" value="InterPro"/>
</dbReference>
<dbReference type="InterPro" id="IPR000943">
    <property type="entry name" value="RNA_pol_sigma70"/>
</dbReference>
<proteinExistence type="predicted"/>
<evidence type="ECO:0000256" key="6">
    <source>
        <dbReference type="SAM" id="MobiDB-lite"/>
    </source>
</evidence>
<dbReference type="GO" id="GO:0003677">
    <property type="term" value="F:DNA binding"/>
    <property type="evidence" value="ECO:0007669"/>
    <property type="project" value="UniProtKB-KW"/>
</dbReference>
<keyword evidence="3" id="KW-0238">DNA-binding</keyword>
<dbReference type="InterPro" id="IPR007627">
    <property type="entry name" value="RNA_pol_sigma70_r2"/>
</dbReference>
<accession>A0A517R0H5</accession>
<feature type="domain" description="RNA polymerase sigma-70 region 2" evidence="7">
    <location>
        <begin position="148"/>
        <end position="216"/>
    </location>
</feature>
<gene>
    <name evidence="9" type="primary">rpoD</name>
    <name evidence="9" type="ORF">Pan189_17060</name>
</gene>
<dbReference type="CDD" id="cd06171">
    <property type="entry name" value="Sigma70_r4"/>
    <property type="match status" value="1"/>
</dbReference>
<keyword evidence="1" id="KW-0805">Transcription regulation</keyword>
<dbReference type="Proteomes" id="UP000317318">
    <property type="component" value="Chromosome"/>
</dbReference>
<feature type="coiled-coil region" evidence="5">
    <location>
        <begin position="282"/>
        <end position="317"/>
    </location>
</feature>
<dbReference type="GO" id="GO:0016987">
    <property type="term" value="F:sigma factor activity"/>
    <property type="evidence" value="ECO:0007669"/>
    <property type="project" value="UniProtKB-KW"/>
</dbReference>
<dbReference type="SUPFAM" id="SSF88659">
    <property type="entry name" value="Sigma3 and sigma4 domains of RNA polymerase sigma factors"/>
    <property type="match status" value="1"/>
</dbReference>
<keyword evidence="5" id="KW-0175">Coiled coil</keyword>
<evidence type="ECO:0000259" key="8">
    <source>
        <dbReference type="Pfam" id="PF04545"/>
    </source>
</evidence>
<keyword evidence="10" id="KW-1185">Reference proteome</keyword>
<evidence type="ECO:0000256" key="5">
    <source>
        <dbReference type="SAM" id="Coils"/>
    </source>
</evidence>
<keyword evidence="2" id="KW-0731">Sigma factor</keyword>